<evidence type="ECO:0000313" key="4">
    <source>
        <dbReference type="Proteomes" id="UP000052979"/>
    </source>
</evidence>
<name>A0A0C5BGI4_9MICO</name>
<proteinExistence type="predicted"/>
<reference evidence="3 5" key="2">
    <citation type="submission" date="2018-02" db="EMBL/GenBank/DDBJ databases">
        <title>Bacteriophage NCPPB3778 and a type I-E CRISPR drive the evolution of the US Biological Select Agent, Rathayibacter toxicus.</title>
        <authorList>
            <person name="Davis E.W.II."/>
            <person name="Tabima J.F."/>
            <person name="Weisberg A.J."/>
            <person name="Lopes L.D."/>
            <person name="Wiseman M.S."/>
            <person name="Wiseman M.S."/>
            <person name="Pupko T."/>
            <person name="Belcher M.S."/>
            <person name="Sechler A.J."/>
            <person name="Tancos M.A."/>
            <person name="Schroeder B.K."/>
            <person name="Murray T.D."/>
            <person name="Luster D.G."/>
            <person name="Schneider W.L."/>
            <person name="Rogers E."/>
            <person name="Andreote F.D."/>
            <person name="Grunwald N.J."/>
            <person name="Putnam M.L."/>
            <person name="Chang J.H."/>
        </authorList>
    </citation>
    <scope>NUCLEOTIDE SEQUENCE [LARGE SCALE GENOMIC DNA]</scope>
    <source>
        <strain evidence="3 5">FH99</strain>
    </source>
</reference>
<dbReference type="EMBL" id="LBFI01000024">
    <property type="protein sequence ID" value="KKM46362.1"/>
    <property type="molecule type" value="Genomic_DNA"/>
</dbReference>
<protein>
    <recommendedName>
        <fullName evidence="6">Integral membrane protein</fullName>
    </recommendedName>
</protein>
<feature type="transmembrane region" description="Helical" evidence="1">
    <location>
        <begin position="30"/>
        <end position="52"/>
    </location>
</feature>
<reference evidence="2 4" key="1">
    <citation type="submission" date="2015-04" db="EMBL/GenBank/DDBJ databases">
        <title>Draft genome sequence of Rathayibacter toxicus strain FH-142 (AKA 70134 or CS 32), a Western Australian isolate.</title>
        <authorList>
            <consortium name="Consortium for Microbial Forensics and Genomics (microFORGE)"/>
            <person name="Knight B.M."/>
            <person name="Roberts D.P."/>
            <person name="Lin D."/>
            <person name="Hari K."/>
            <person name="Fletcher J."/>
            <person name="Melcher U."/>
            <person name="Blagden T."/>
            <person name="Luster D.G."/>
            <person name="Sechler A.J."/>
            <person name="Schneider W.L."/>
            <person name="Winegar R.A."/>
        </authorList>
    </citation>
    <scope>NUCLEOTIDE SEQUENCE [LARGE SCALE GENOMIC DNA]</scope>
    <source>
        <strain evidence="2 4">FH142</strain>
    </source>
</reference>
<feature type="transmembrane region" description="Helical" evidence="1">
    <location>
        <begin position="6"/>
        <end position="21"/>
    </location>
</feature>
<dbReference type="EMBL" id="PSWU01000004">
    <property type="protein sequence ID" value="PPI16509.1"/>
    <property type="molecule type" value="Genomic_DNA"/>
</dbReference>
<keyword evidence="1" id="KW-0472">Membrane</keyword>
<dbReference type="KEGG" id="rtc:APU90_02575"/>
<accession>A0A0C5BGI4</accession>
<feature type="transmembrane region" description="Helical" evidence="1">
    <location>
        <begin position="58"/>
        <end position="78"/>
    </location>
</feature>
<dbReference type="eggNOG" id="ENOG502ZRHH">
    <property type="taxonomic scope" value="Bacteria"/>
</dbReference>
<comment type="caution">
    <text evidence="2">The sequence shown here is derived from an EMBL/GenBank/DDBJ whole genome shotgun (WGS) entry which is preliminary data.</text>
</comment>
<dbReference type="PATRIC" id="fig|145458.7.peg.904"/>
<sequence length="100" mass="10747">MELFFVTLVGAVLGLIARYSLPRRQLHGSALVPMLGASIASVVWVGLMWAGLGGNRGLMWLITLLVVAGAVVMIDLSLGRHRQRRDDASLEVMLSGHIAP</sequence>
<gene>
    <name evidence="3" type="ORF">C5C51_03710</name>
    <name evidence="2" type="ORF">VT73_04930</name>
</gene>
<keyword evidence="1" id="KW-0812">Transmembrane</keyword>
<dbReference type="KEGG" id="rtx:TI83_03895"/>
<keyword evidence="1" id="KW-1133">Transmembrane helix</keyword>
<dbReference type="OrthoDB" id="5121696at2"/>
<dbReference type="Proteomes" id="UP000237966">
    <property type="component" value="Unassembled WGS sequence"/>
</dbReference>
<evidence type="ECO:0000313" key="5">
    <source>
        <dbReference type="Proteomes" id="UP000237966"/>
    </source>
</evidence>
<keyword evidence="4" id="KW-1185">Reference proteome</keyword>
<evidence type="ECO:0000313" key="3">
    <source>
        <dbReference type="EMBL" id="PPI16509.1"/>
    </source>
</evidence>
<evidence type="ECO:0000256" key="1">
    <source>
        <dbReference type="SAM" id="Phobius"/>
    </source>
</evidence>
<dbReference type="RefSeq" id="WP_027692388.1">
    <property type="nucleotide sequence ID" value="NZ_CP010848.1"/>
</dbReference>
<dbReference type="STRING" id="145458.APU90_02575"/>
<evidence type="ECO:0008006" key="6">
    <source>
        <dbReference type="Google" id="ProtNLM"/>
    </source>
</evidence>
<dbReference type="AlphaFoldDB" id="A0A0C5BGI4"/>
<dbReference type="GeneID" id="93667583"/>
<evidence type="ECO:0000313" key="2">
    <source>
        <dbReference type="EMBL" id="KKM46362.1"/>
    </source>
</evidence>
<dbReference type="Proteomes" id="UP000052979">
    <property type="component" value="Unassembled WGS sequence"/>
</dbReference>
<organism evidence="2 4">
    <name type="scientific">Rathayibacter toxicus</name>
    <dbReference type="NCBI Taxonomy" id="145458"/>
    <lineage>
        <taxon>Bacteria</taxon>
        <taxon>Bacillati</taxon>
        <taxon>Actinomycetota</taxon>
        <taxon>Actinomycetes</taxon>
        <taxon>Micrococcales</taxon>
        <taxon>Microbacteriaceae</taxon>
        <taxon>Rathayibacter</taxon>
    </lineage>
</organism>